<dbReference type="InterPro" id="IPR032816">
    <property type="entry name" value="VTT_dom"/>
</dbReference>
<dbReference type="PANTHER" id="PTHR30353:SF0">
    <property type="entry name" value="TRANSMEMBRANE PROTEIN"/>
    <property type="match status" value="1"/>
</dbReference>
<dbReference type="RefSeq" id="WP_386051006.1">
    <property type="nucleotide sequence ID" value="NZ_JBHTKH010000001.1"/>
</dbReference>
<comment type="caution">
    <text evidence="9">The sequence shown here is derived from an EMBL/GenBank/DDBJ whole genome shotgun (WGS) entry which is preliminary data.</text>
</comment>
<organism evidence="9 10">
    <name type="scientific">Terrabacter terrigena</name>
    <dbReference type="NCBI Taxonomy" id="574718"/>
    <lineage>
        <taxon>Bacteria</taxon>
        <taxon>Bacillati</taxon>
        <taxon>Actinomycetota</taxon>
        <taxon>Actinomycetes</taxon>
        <taxon>Micrococcales</taxon>
        <taxon>Intrasporangiaceae</taxon>
        <taxon>Terrabacter</taxon>
    </lineage>
</organism>
<feature type="transmembrane region" description="Helical" evidence="7">
    <location>
        <begin position="177"/>
        <end position="195"/>
    </location>
</feature>
<dbReference type="InterPro" id="IPR032818">
    <property type="entry name" value="DedA-like"/>
</dbReference>
<evidence type="ECO:0000256" key="1">
    <source>
        <dbReference type="ARBA" id="ARBA00004651"/>
    </source>
</evidence>
<evidence type="ECO:0000256" key="6">
    <source>
        <dbReference type="ARBA" id="ARBA00023136"/>
    </source>
</evidence>
<evidence type="ECO:0000256" key="4">
    <source>
        <dbReference type="ARBA" id="ARBA00022692"/>
    </source>
</evidence>
<gene>
    <name evidence="9" type="ORF">ACFQ2V_04250</name>
</gene>
<keyword evidence="3 7" id="KW-1003">Cell membrane</keyword>
<feature type="transmembrane region" description="Helical" evidence="7">
    <location>
        <begin position="143"/>
        <end position="165"/>
    </location>
</feature>
<evidence type="ECO:0000313" key="9">
    <source>
        <dbReference type="EMBL" id="MFD1053509.1"/>
    </source>
</evidence>
<protein>
    <submittedName>
        <fullName evidence="9">DedA family protein</fullName>
    </submittedName>
</protein>
<keyword evidence="4 7" id="KW-0812">Transmembrane</keyword>
<evidence type="ECO:0000256" key="2">
    <source>
        <dbReference type="ARBA" id="ARBA00010792"/>
    </source>
</evidence>
<dbReference type="Proteomes" id="UP001597046">
    <property type="component" value="Unassembled WGS sequence"/>
</dbReference>
<feature type="domain" description="VTT" evidence="8">
    <location>
        <begin position="42"/>
        <end position="162"/>
    </location>
</feature>
<evidence type="ECO:0000313" key="10">
    <source>
        <dbReference type="Proteomes" id="UP001597046"/>
    </source>
</evidence>
<dbReference type="Pfam" id="PF09335">
    <property type="entry name" value="VTT_dom"/>
    <property type="match status" value="1"/>
</dbReference>
<proteinExistence type="inferred from homology"/>
<keyword evidence="10" id="KW-1185">Reference proteome</keyword>
<keyword evidence="5 7" id="KW-1133">Transmembrane helix</keyword>
<comment type="similarity">
    <text evidence="2 7">Belongs to the DedA family.</text>
</comment>
<reference evidence="10" key="1">
    <citation type="journal article" date="2019" name="Int. J. Syst. Evol. Microbiol.">
        <title>The Global Catalogue of Microorganisms (GCM) 10K type strain sequencing project: providing services to taxonomists for standard genome sequencing and annotation.</title>
        <authorList>
            <consortium name="The Broad Institute Genomics Platform"/>
            <consortium name="The Broad Institute Genome Sequencing Center for Infectious Disease"/>
            <person name="Wu L."/>
            <person name="Ma J."/>
        </authorList>
    </citation>
    <scope>NUCLEOTIDE SEQUENCE [LARGE SCALE GENOMIC DNA]</scope>
    <source>
        <strain evidence="10">CCUG 57508</strain>
    </source>
</reference>
<name>A0ABW3MVP8_9MICO</name>
<feature type="transmembrane region" description="Helical" evidence="7">
    <location>
        <begin position="42"/>
        <end position="72"/>
    </location>
</feature>
<evidence type="ECO:0000256" key="7">
    <source>
        <dbReference type="RuleBase" id="RU367016"/>
    </source>
</evidence>
<comment type="subcellular location">
    <subcellularLocation>
        <location evidence="1 7">Cell membrane</location>
        <topology evidence="1 7">Multi-pass membrane protein</topology>
    </subcellularLocation>
</comment>
<keyword evidence="6 7" id="KW-0472">Membrane</keyword>
<comment type="caution">
    <text evidence="7">Lacks conserved residue(s) required for the propagation of feature annotation.</text>
</comment>
<sequence length="213" mass="22133">MNGLLLALLTPLGPLALLLLMTVAFAETGLLAGFLLPADTLLVSAGVLVAAGALQLPVWLSLAAVILAAVAGNHVAYLVGRRLGARLENGHTSRFISAQRVDSARAMFDRHGAKAVVLSRFVPLVRTLTPVVAGVTGMDLRRFLGHSLAGATAWATLMFGGGYWLGAIPVVSAHLELIVLSTVGIPALPALAALLRRRLRCKLRGDQGVGVAV</sequence>
<evidence type="ECO:0000256" key="3">
    <source>
        <dbReference type="ARBA" id="ARBA00022475"/>
    </source>
</evidence>
<accession>A0ABW3MVP8</accession>
<dbReference type="PANTHER" id="PTHR30353">
    <property type="entry name" value="INNER MEMBRANE PROTEIN DEDA-RELATED"/>
    <property type="match status" value="1"/>
</dbReference>
<dbReference type="EMBL" id="JBHTKH010000001">
    <property type="protein sequence ID" value="MFD1053509.1"/>
    <property type="molecule type" value="Genomic_DNA"/>
</dbReference>
<evidence type="ECO:0000259" key="8">
    <source>
        <dbReference type="Pfam" id="PF09335"/>
    </source>
</evidence>
<evidence type="ECO:0000256" key="5">
    <source>
        <dbReference type="ARBA" id="ARBA00022989"/>
    </source>
</evidence>